<dbReference type="OMA" id="YKQDGVG"/>
<keyword evidence="6" id="KW-0198">Cysteine biosynthesis</keyword>
<evidence type="ECO:0000313" key="10">
    <source>
        <dbReference type="EMBL" id="KCV71367.1"/>
    </source>
</evidence>
<dbReference type="GO" id="GO:0030170">
    <property type="term" value="F:pyridoxal phosphate binding"/>
    <property type="evidence" value="ECO:0007669"/>
    <property type="project" value="InterPro"/>
</dbReference>
<comment type="pathway">
    <text evidence="2">Amino-acid biosynthesis; L-cysteine biosynthesis; L-cysteine from L-homocysteine and L-serine: step 2/2.</text>
</comment>
<dbReference type="GO" id="GO:0019343">
    <property type="term" value="P:cysteine biosynthetic process via cystathionine"/>
    <property type="evidence" value="ECO:0007669"/>
    <property type="project" value="TreeGrafter"/>
</dbReference>
<dbReference type="OrthoDB" id="3512640at2759"/>
<dbReference type="InterPro" id="IPR015424">
    <property type="entry name" value="PyrdxlP-dep_Trfase"/>
</dbReference>
<dbReference type="RefSeq" id="XP_009494490.1">
    <property type="nucleotide sequence ID" value="XM_009496215.1"/>
</dbReference>
<comment type="similarity">
    <text evidence="3 9">Belongs to the trans-sulfuration enzymes family.</text>
</comment>
<evidence type="ECO:0000256" key="9">
    <source>
        <dbReference type="RuleBase" id="RU362118"/>
    </source>
</evidence>
<accession>A0A058ZD51</accession>
<keyword evidence="6" id="KW-0028">Amino-acid biosynthesis</keyword>
<keyword evidence="11" id="KW-1185">Reference proteome</keyword>
<keyword evidence="10" id="KW-0456">Lyase</keyword>
<dbReference type="SUPFAM" id="SSF53383">
    <property type="entry name" value="PLP-dependent transferases"/>
    <property type="match status" value="1"/>
</dbReference>
<dbReference type="FunFam" id="3.90.1150.10:FF:000008">
    <property type="entry name" value="Cystathionine gamma-synthase"/>
    <property type="match status" value="1"/>
</dbReference>
<dbReference type="GeneID" id="20527044"/>
<protein>
    <recommendedName>
        <fullName evidence="4">cystathionine gamma-lyase</fullName>
        <ecNumber evidence="4">4.4.1.1</ecNumber>
    </recommendedName>
    <alternativeName>
        <fullName evidence="7">Gamma-cystathionase</fullName>
    </alternativeName>
</protein>
<dbReference type="PIRSF" id="PIRSF001434">
    <property type="entry name" value="CGS"/>
    <property type="match status" value="1"/>
</dbReference>
<evidence type="ECO:0000256" key="8">
    <source>
        <dbReference type="PIRSR" id="PIRSR001434-2"/>
    </source>
</evidence>
<feature type="modified residue" description="N6-(pyridoxal phosphate)lysine" evidence="8">
    <location>
        <position position="201"/>
    </location>
</feature>
<dbReference type="EC" id="4.4.1.1" evidence="4"/>
<dbReference type="GO" id="GO:0019346">
    <property type="term" value="P:transsulfuration"/>
    <property type="evidence" value="ECO:0007669"/>
    <property type="project" value="InterPro"/>
</dbReference>
<dbReference type="Gene3D" id="3.90.1150.10">
    <property type="entry name" value="Aspartate Aminotransferase, domain 1"/>
    <property type="match status" value="1"/>
</dbReference>
<dbReference type="Proteomes" id="UP000030693">
    <property type="component" value="Unassembled WGS sequence"/>
</dbReference>
<gene>
    <name evidence="10" type="ORF">H696_02319</name>
</gene>
<evidence type="ECO:0000256" key="4">
    <source>
        <dbReference type="ARBA" id="ARBA00012085"/>
    </source>
</evidence>
<dbReference type="GO" id="GO:0004123">
    <property type="term" value="F:cystathionine gamma-lyase activity"/>
    <property type="evidence" value="ECO:0007669"/>
    <property type="project" value="TreeGrafter"/>
</dbReference>
<dbReference type="Pfam" id="PF01053">
    <property type="entry name" value="Cys_Met_Meta_PP"/>
    <property type="match status" value="1"/>
</dbReference>
<evidence type="ECO:0000256" key="2">
    <source>
        <dbReference type="ARBA" id="ARBA00005038"/>
    </source>
</evidence>
<dbReference type="FunFam" id="3.40.640.10:FF:000009">
    <property type="entry name" value="Cystathionine gamma-synthase homolog"/>
    <property type="match status" value="1"/>
</dbReference>
<sequence>MSNFGFATRAVHAGQEADGVTGAVIPSISVSTTFKQNAPGEPIGPYDYSRSGNPTRIAFEQAVASLEGAKHGLAFSSGSAAIATIVNMFSPGDHLISVNDVYGGTNRYFTRVAKPHGIETTFVDITEASALPASVRPNTKVVWIETPTNPTLRVIDIAAVAALVREHAPQAILVIDNTFLSPYFQNPLKLGADIVLHSVTKYLNGHSDAVMGALAMNDDALFQKLKFLQNAIGAVPSAFDCFLANRGLKTLHVRMEQHQKNAIAVANFLAASPLVDEVIYPGLASHPQHEIAARQQSGFGGMVSFRIKGDLATATRFFQHTRIFALAESLGGVESLAELPSVMTHAALTPEERATLGITDTLIRLSCGIEDAVDLVEDLRHALEAAQQA</sequence>
<name>A0A058ZD51_FONAL</name>
<dbReference type="InterPro" id="IPR015422">
    <property type="entry name" value="PyrdxlP-dep_Trfase_small"/>
</dbReference>
<comment type="cofactor">
    <cofactor evidence="1 9">
        <name>pyridoxal 5'-phosphate</name>
        <dbReference type="ChEBI" id="CHEBI:597326"/>
    </cofactor>
</comment>
<dbReference type="STRING" id="691883.A0A058ZD51"/>
<evidence type="ECO:0000256" key="6">
    <source>
        <dbReference type="ARBA" id="ARBA00023192"/>
    </source>
</evidence>
<organism evidence="10">
    <name type="scientific">Fonticula alba</name>
    <name type="common">Slime mold</name>
    <dbReference type="NCBI Taxonomy" id="691883"/>
    <lineage>
        <taxon>Eukaryota</taxon>
        <taxon>Rotosphaerida</taxon>
        <taxon>Fonticulaceae</taxon>
        <taxon>Fonticula</taxon>
    </lineage>
</organism>
<dbReference type="AlphaFoldDB" id="A0A058ZD51"/>
<dbReference type="EMBL" id="KB932203">
    <property type="protein sequence ID" value="KCV71367.1"/>
    <property type="molecule type" value="Genomic_DNA"/>
</dbReference>
<evidence type="ECO:0000256" key="5">
    <source>
        <dbReference type="ARBA" id="ARBA00022898"/>
    </source>
</evidence>
<proteinExistence type="inferred from homology"/>
<reference evidence="10" key="1">
    <citation type="submission" date="2013-04" db="EMBL/GenBank/DDBJ databases">
        <title>The Genome Sequence of Fonticula alba ATCC 38817.</title>
        <authorList>
            <consortium name="The Broad Institute Genomics Platform"/>
            <person name="Russ C."/>
            <person name="Cuomo C."/>
            <person name="Burger G."/>
            <person name="Gray M.W."/>
            <person name="Holland P.W.H."/>
            <person name="King N."/>
            <person name="Lang F.B.F."/>
            <person name="Roger A.J."/>
            <person name="Ruiz-Trillo I."/>
            <person name="Brown M."/>
            <person name="Walker B."/>
            <person name="Young S."/>
            <person name="Zeng Q."/>
            <person name="Gargeya S."/>
            <person name="Fitzgerald M."/>
            <person name="Haas B."/>
            <person name="Abouelleil A."/>
            <person name="Allen A.W."/>
            <person name="Alvarado L."/>
            <person name="Arachchi H.M."/>
            <person name="Berlin A.M."/>
            <person name="Chapman S.B."/>
            <person name="Gainer-Dewar J."/>
            <person name="Goldberg J."/>
            <person name="Griggs A."/>
            <person name="Gujja S."/>
            <person name="Hansen M."/>
            <person name="Howarth C."/>
            <person name="Imamovic A."/>
            <person name="Ireland A."/>
            <person name="Larimer J."/>
            <person name="McCowan C."/>
            <person name="Murphy C."/>
            <person name="Pearson M."/>
            <person name="Poon T.W."/>
            <person name="Priest M."/>
            <person name="Roberts A."/>
            <person name="Saif S."/>
            <person name="Shea T."/>
            <person name="Sisk P."/>
            <person name="Sykes S."/>
            <person name="Wortman J."/>
            <person name="Nusbaum C."/>
            <person name="Birren B."/>
        </authorList>
    </citation>
    <scope>NUCLEOTIDE SEQUENCE [LARGE SCALE GENOMIC DNA]</scope>
    <source>
        <strain evidence="10">ATCC 38817</strain>
    </source>
</reference>
<dbReference type="PANTHER" id="PTHR11808">
    <property type="entry name" value="TRANS-SULFURATION ENZYME FAMILY MEMBER"/>
    <property type="match status" value="1"/>
</dbReference>
<dbReference type="GO" id="GO:0005737">
    <property type="term" value="C:cytoplasm"/>
    <property type="evidence" value="ECO:0007669"/>
    <property type="project" value="TreeGrafter"/>
</dbReference>
<evidence type="ECO:0000256" key="3">
    <source>
        <dbReference type="ARBA" id="ARBA00009077"/>
    </source>
</evidence>
<dbReference type="Gene3D" id="3.40.640.10">
    <property type="entry name" value="Type I PLP-dependent aspartate aminotransferase-like (Major domain)"/>
    <property type="match status" value="1"/>
</dbReference>
<evidence type="ECO:0000313" key="11">
    <source>
        <dbReference type="Proteomes" id="UP000030693"/>
    </source>
</evidence>
<evidence type="ECO:0000256" key="7">
    <source>
        <dbReference type="ARBA" id="ARBA00029853"/>
    </source>
</evidence>
<dbReference type="CDD" id="cd00614">
    <property type="entry name" value="CGS_like"/>
    <property type="match status" value="1"/>
</dbReference>
<dbReference type="InterPro" id="IPR000277">
    <property type="entry name" value="Cys/Met-Metab_PyrdxlP-dep_enz"/>
</dbReference>
<evidence type="ECO:0000256" key="1">
    <source>
        <dbReference type="ARBA" id="ARBA00001933"/>
    </source>
</evidence>
<keyword evidence="5 8" id="KW-0663">Pyridoxal phosphate</keyword>
<dbReference type="InterPro" id="IPR015421">
    <property type="entry name" value="PyrdxlP-dep_Trfase_major"/>
</dbReference>
<dbReference type="eggNOG" id="KOG0053">
    <property type="taxonomic scope" value="Eukaryota"/>
</dbReference>
<dbReference type="PANTHER" id="PTHR11808:SF15">
    <property type="entry name" value="CYSTATHIONINE GAMMA-LYASE"/>
    <property type="match status" value="1"/>
</dbReference>